<accession>I7KL52</accession>
<dbReference type="RefSeq" id="WP_009559633.1">
    <property type="nucleotide sequence ID" value="NZ_AYZN01000010.1"/>
</dbReference>
<organism evidence="2 3">
    <name type="scientific">Lactobacillus pasteurii DSM 23907 = CRBIP 24.76</name>
    <dbReference type="NCBI Taxonomy" id="1423790"/>
    <lineage>
        <taxon>Bacteria</taxon>
        <taxon>Bacillati</taxon>
        <taxon>Bacillota</taxon>
        <taxon>Bacilli</taxon>
        <taxon>Lactobacillales</taxon>
        <taxon>Lactobacillaceae</taxon>
        <taxon>Lactobacillus</taxon>
    </lineage>
</organism>
<evidence type="ECO:0000313" key="2">
    <source>
        <dbReference type="EMBL" id="CCI85084.1"/>
    </source>
</evidence>
<dbReference type="EMBL" id="CAKD01000017">
    <property type="protein sequence ID" value="CCI85084.1"/>
    <property type="molecule type" value="Genomic_DNA"/>
</dbReference>
<evidence type="ECO:0000256" key="1">
    <source>
        <dbReference type="SAM" id="MobiDB-lite"/>
    </source>
</evidence>
<keyword evidence="3" id="KW-1185">Reference proteome</keyword>
<dbReference type="Proteomes" id="UP000009311">
    <property type="component" value="Unassembled WGS sequence"/>
</dbReference>
<comment type="caution">
    <text evidence="2">The sequence shown here is derived from an EMBL/GenBank/DDBJ whole genome shotgun (WGS) entry which is preliminary data.</text>
</comment>
<evidence type="ECO:0000313" key="3">
    <source>
        <dbReference type="Proteomes" id="UP000009311"/>
    </source>
</evidence>
<feature type="region of interest" description="Disordered" evidence="1">
    <location>
        <begin position="46"/>
        <end position="72"/>
    </location>
</feature>
<name>I7KL52_9LACO</name>
<reference evidence="2 3" key="1">
    <citation type="submission" date="2012-06" db="EMBL/GenBank/DDBJ databases">
        <title>Draft Genome Sequence of Lactobacillus pasteurii CRBIP 24.76T.</title>
        <authorList>
            <person name="Cousin S."/>
            <person name="Bouchier C."/>
            <person name="Loux V."/>
            <person name="Ma L."/>
            <person name="Creno S."/>
            <person name="Bizet C."/>
            <person name="Clermont D."/>
        </authorList>
    </citation>
    <scope>NUCLEOTIDE SEQUENCE [LARGE SCALE GENOMIC DNA]</scope>
    <source>
        <strain evidence="3">CRBIP 24.76T</strain>
    </source>
</reference>
<protein>
    <submittedName>
        <fullName evidence="2">Uncharacterized protein</fullName>
    </submittedName>
</protein>
<gene>
    <name evidence="2" type="ORF">BN53_03095</name>
</gene>
<dbReference type="AlphaFoldDB" id="I7KL52"/>
<proteinExistence type="predicted"/>
<feature type="compositionally biased region" description="Polar residues" evidence="1">
    <location>
        <begin position="55"/>
        <end position="72"/>
    </location>
</feature>
<dbReference type="STRING" id="1423790.BN53_03095"/>
<sequence length="72" mass="8051">MQGKYKQDHDNLTQELAKVKLNGDWEVDGWGPDYLSWSLPSGYSGTTSTSAGWIHNSSPGESNSETFDYYQS</sequence>